<keyword evidence="2" id="KW-1185">Reference proteome</keyword>
<dbReference type="EMBL" id="CP042913">
    <property type="protein sequence ID" value="QEG33761.1"/>
    <property type="molecule type" value="Genomic_DNA"/>
</dbReference>
<dbReference type="Proteomes" id="UP000323917">
    <property type="component" value="Chromosome"/>
</dbReference>
<accession>A0A5B9QHR3</accession>
<name>A0A5B9QHR3_9BACT</name>
<evidence type="ECO:0000313" key="1">
    <source>
        <dbReference type="EMBL" id="QEG33761.1"/>
    </source>
</evidence>
<dbReference type="KEGG" id="bgok:Pr1d_10310"/>
<organism evidence="1 2">
    <name type="scientific">Bythopirellula goksoeyrii</name>
    <dbReference type="NCBI Taxonomy" id="1400387"/>
    <lineage>
        <taxon>Bacteria</taxon>
        <taxon>Pseudomonadati</taxon>
        <taxon>Planctomycetota</taxon>
        <taxon>Planctomycetia</taxon>
        <taxon>Pirellulales</taxon>
        <taxon>Lacipirellulaceae</taxon>
        <taxon>Bythopirellula</taxon>
    </lineage>
</organism>
<gene>
    <name evidence="1" type="ORF">Pr1d_10310</name>
</gene>
<dbReference type="RefSeq" id="WP_148072488.1">
    <property type="nucleotide sequence ID" value="NZ_CP042913.1"/>
</dbReference>
<reference evidence="1 2" key="1">
    <citation type="submission" date="2019-08" db="EMBL/GenBank/DDBJ databases">
        <title>Deep-cultivation of Planctomycetes and their phenomic and genomic characterization uncovers novel biology.</title>
        <authorList>
            <person name="Wiegand S."/>
            <person name="Jogler M."/>
            <person name="Boedeker C."/>
            <person name="Pinto D."/>
            <person name="Vollmers J."/>
            <person name="Rivas-Marin E."/>
            <person name="Kohn T."/>
            <person name="Peeters S.H."/>
            <person name="Heuer A."/>
            <person name="Rast P."/>
            <person name="Oberbeckmann S."/>
            <person name="Bunk B."/>
            <person name="Jeske O."/>
            <person name="Meyerdierks A."/>
            <person name="Storesund J.E."/>
            <person name="Kallscheuer N."/>
            <person name="Luecker S."/>
            <person name="Lage O.M."/>
            <person name="Pohl T."/>
            <person name="Merkel B.J."/>
            <person name="Hornburger P."/>
            <person name="Mueller R.-W."/>
            <person name="Bruemmer F."/>
            <person name="Labrenz M."/>
            <person name="Spormann A.M."/>
            <person name="Op den Camp H."/>
            <person name="Overmann J."/>
            <person name="Amann R."/>
            <person name="Jetten M.S.M."/>
            <person name="Mascher T."/>
            <person name="Medema M.H."/>
            <person name="Devos D.P."/>
            <person name="Kaster A.-K."/>
            <person name="Ovreas L."/>
            <person name="Rohde M."/>
            <person name="Galperin M.Y."/>
            <person name="Jogler C."/>
        </authorList>
    </citation>
    <scope>NUCLEOTIDE SEQUENCE [LARGE SCALE GENOMIC DNA]</scope>
    <source>
        <strain evidence="1 2">Pr1d</strain>
    </source>
</reference>
<evidence type="ECO:0000313" key="2">
    <source>
        <dbReference type="Proteomes" id="UP000323917"/>
    </source>
</evidence>
<sequence>MFDRTDECVTCCVVQPSDKCEHGLRSSLVVLGFFALLCCLLMPGEASAQLYGGWGGRSPDNAYYYPARSNYDRYYRYRRYQTGYVGRNGEIYGNGFYGRARGANYRYYLGR</sequence>
<dbReference type="AlphaFoldDB" id="A0A5B9QHR3"/>
<proteinExistence type="predicted"/>
<protein>
    <submittedName>
        <fullName evidence="1">Uncharacterized protein</fullName>
    </submittedName>
</protein>